<sequence length="964" mass="104431">MSGGIPPPIKDVKIKYSQIFINNEFVNSVSGKTFPTLNPCHGEPICQVQESDKADVDKAVAAAKAAFKWGSEWRRTDASKRGLLLNKLADLIERDLVYAASLETLDCGKPYKAAFGDIAFSVNCLRYYAGWADKVEGKTIPVDGDFFCYTKHEPVGICGQIIPWNYPIPMFIWKIAPALACGNVCVVKPAEQTPLTALYMGALIKEAGFPPGVVNIVPGYGPTAGAAISTHPEINKVAFTGSTEVGQVIMQAAGASNLKRCSLELGGKSPCVIFADADLDSAVAVAHEAVMTNMGQCCVAGSRTYVQEGIYDEFVAKSVARAQKRKVGDPFDSETENGPQVDADQLSKIIDLVKSGESEGARMMCGGKQKGDKGYFMEPTVFADVKDNMRISKEEIFGPVQQIIKFTDIEEVIDRANKTHYGLGAAIFTKDIDKAMTFTSAVQAGTVWVNTYNSVCPQSPFGGFKMSGIGRELGEYGLHEYTEVKNILINNEFVNSASGKTFPTLNPCHGETICEIQESDKADIDKAVAAAKAAFKRGSKWRCMNASERGLLINKLAHLIERDRIYLASLETLDNGKPFKSSLGDIEFGLSLLRYYAGWADKIEGKTIPVDGDFFCYTKHEPVGICGQIIPWNFPILMFLMKICPALACGNVCVVKPAEQTPLTALYMGALLVEAGFPPGVVNILPGYGPTAGAAISTHPEINKVAFTGSTEVGQIVMQVAGASNLKRCSLELGGKSPCVIFADADLDSAVATAHEAAMICMGQCCFAGSRTFVQDSIYDEFVAKSVELAKKRYVGDPFDSQTINGPQIDAIQLSKIIDLVKSGESEGARMMCGGKQKGDKGYFMEPTVFADVKDNMRIAKEEIFGPVQQIMKFHDMDEVIERANNTHYGLAAAIFTKDIDRIMTFTNAIQAGTVWVNTYCCVACQAPFGGFKMSGIGRELGEEGLREYTEVKNVIIKVPQKNS</sequence>
<feature type="active site" evidence="6">
    <location>
        <position position="264"/>
    </location>
</feature>
<dbReference type="InterPro" id="IPR015590">
    <property type="entry name" value="Aldehyde_DH_dom"/>
</dbReference>
<dbReference type="FunFam" id="3.40.605.10:FF:000026">
    <property type="entry name" value="Aldehyde dehydrogenase, putative"/>
    <property type="match status" value="2"/>
</dbReference>
<dbReference type="AlphaFoldDB" id="A0AA36FDU2"/>
<dbReference type="Gene3D" id="3.40.605.10">
    <property type="entry name" value="Aldehyde Dehydrogenase, Chain A, domain 1"/>
    <property type="match status" value="2"/>
</dbReference>
<organism evidence="9 10">
    <name type="scientific">Octopus vulgaris</name>
    <name type="common">Common octopus</name>
    <dbReference type="NCBI Taxonomy" id="6645"/>
    <lineage>
        <taxon>Eukaryota</taxon>
        <taxon>Metazoa</taxon>
        <taxon>Spiralia</taxon>
        <taxon>Lophotrochozoa</taxon>
        <taxon>Mollusca</taxon>
        <taxon>Cephalopoda</taxon>
        <taxon>Coleoidea</taxon>
        <taxon>Octopodiformes</taxon>
        <taxon>Octopoda</taxon>
        <taxon>Incirrata</taxon>
        <taxon>Octopodidae</taxon>
        <taxon>Octopus</taxon>
    </lineage>
</organism>
<evidence type="ECO:0000256" key="4">
    <source>
        <dbReference type="ARBA" id="ARBA00053286"/>
    </source>
</evidence>
<dbReference type="Gene3D" id="3.40.309.10">
    <property type="entry name" value="Aldehyde Dehydrogenase, Chain A, domain 2"/>
    <property type="match status" value="2"/>
</dbReference>
<dbReference type="PANTHER" id="PTHR11699">
    <property type="entry name" value="ALDEHYDE DEHYDROGENASE-RELATED"/>
    <property type="match status" value="1"/>
</dbReference>
<dbReference type="GO" id="GO:0016620">
    <property type="term" value="F:oxidoreductase activity, acting on the aldehyde or oxo group of donors, NAD or NADP as acceptor"/>
    <property type="evidence" value="ECO:0007669"/>
    <property type="project" value="InterPro"/>
</dbReference>
<evidence type="ECO:0000259" key="8">
    <source>
        <dbReference type="Pfam" id="PF00171"/>
    </source>
</evidence>
<name>A0AA36FDU2_OCTVU</name>
<dbReference type="Pfam" id="PF00171">
    <property type="entry name" value="Aldedh"/>
    <property type="match status" value="2"/>
</dbReference>
<evidence type="ECO:0000256" key="1">
    <source>
        <dbReference type="ARBA" id="ARBA00009986"/>
    </source>
</evidence>
<feature type="active site" evidence="6">
    <location>
        <position position="732"/>
    </location>
</feature>
<keyword evidence="2" id="KW-0273">Eye lens protein</keyword>
<feature type="domain" description="Aldehyde dehydrogenase" evidence="8">
    <location>
        <begin position="26"/>
        <end position="487"/>
    </location>
</feature>
<evidence type="ECO:0000256" key="2">
    <source>
        <dbReference type="ARBA" id="ARBA00022613"/>
    </source>
</evidence>
<reference evidence="9" key="1">
    <citation type="submission" date="2023-08" db="EMBL/GenBank/DDBJ databases">
        <authorList>
            <person name="Alioto T."/>
            <person name="Alioto T."/>
            <person name="Gomez Garrido J."/>
        </authorList>
    </citation>
    <scope>NUCLEOTIDE SEQUENCE</scope>
</reference>
<proteinExistence type="inferred from homology"/>
<evidence type="ECO:0000313" key="9">
    <source>
        <dbReference type="EMBL" id="CAI9731048.1"/>
    </source>
</evidence>
<dbReference type="Proteomes" id="UP001162480">
    <property type="component" value="Chromosome 12"/>
</dbReference>
<evidence type="ECO:0000313" key="10">
    <source>
        <dbReference type="Proteomes" id="UP001162480"/>
    </source>
</evidence>
<dbReference type="InterPro" id="IPR016162">
    <property type="entry name" value="Ald_DH_N"/>
</dbReference>
<dbReference type="PROSITE" id="PS00687">
    <property type="entry name" value="ALDEHYDE_DEHYDR_GLU"/>
    <property type="match status" value="2"/>
</dbReference>
<accession>A0AA36FDU2</accession>
<comment type="similarity">
    <text evidence="1 7">Belongs to the aldehyde dehydrogenase family.</text>
</comment>
<evidence type="ECO:0000256" key="5">
    <source>
        <dbReference type="ARBA" id="ARBA00068070"/>
    </source>
</evidence>
<dbReference type="SUPFAM" id="SSF53720">
    <property type="entry name" value="ALDH-like"/>
    <property type="match status" value="2"/>
</dbReference>
<dbReference type="FunFam" id="3.40.605.10:FF:000050">
    <property type="entry name" value="Aldehyde dehydrogenase, mitochondrial"/>
    <property type="match status" value="2"/>
</dbReference>
<evidence type="ECO:0000256" key="7">
    <source>
        <dbReference type="RuleBase" id="RU003345"/>
    </source>
</evidence>
<dbReference type="InterPro" id="IPR029510">
    <property type="entry name" value="Ald_DH_CS_GLU"/>
</dbReference>
<dbReference type="InterPro" id="IPR016163">
    <property type="entry name" value="Ald_DH_C"/>
</dbReference>
<feature type="domain" description="Aldehyde dehydrogenase" evidence="8">
    <location>
        <begin position="493"/>
        <end position="955"/>
    </location>
</feature>
<protein>
    <recommendedName>
        <fullName evidence="5">Omega-crystallin</fullName>
    </recommendedName>
</protein>
<evidence type="ECO:0000256" key="6">
    <source>
        <dbReference type="PROSITE-ProRule" id="PRU10007"/>
    </source>
</evidence>
<dbReference type="InterPro" id="IPR016161">
    <property type="entry name" value="Ald_DH/histidinol_DH"/>
</dbReference>
<keyword evidence="3 7" id="KW-0560">Oxidoreductase</keyword>
<evidence type="ECO:0000256" key="3">
    <source>
        <dbReference type="ARBA" id="ARBA00023002"/>
    </source>
</evidence>
<keyword evidence="10" id="KW-1185">Reference proteome</keyword>
<gene>
    <name evidence="9" type="ORF">OCTVUL_1B009293</name>
</gene>
<dbReference type="EMBL" id="OX597825">
    <property type="protein sequence ID" value="CAI9731048.1"/>
    <property type="molecule type" value="Genomic_DNA"/>
</dbReference>
<dbReference type="GO" id="GO:0005212">
    <property type="term" value="F:structural constituent of eye lens"/>
    <property type="evidence" value="ECO:0007669"/>
    <property type="project" value="UniProtKB-KW"/>
</dbReference>
<comment type="function">
    <text evidence="4">Omega-crystallins are structural components of squids and octopi eye lens. Contains relatively little if any DHAL activity.</text>
</comment>
<dbReference type="CDD" id="cd07141">
    <property type="entry name" value="ALDH_F1AB_F2_RALDH1"/>
    <property type="match status" value="2"/>
</dbReference>
<dbReference type="FunFam" id="3.40.309.10:FF:000001">
    <property type="entry name" value="Mitochondrial aldehyde dehydrogenase 2"/>
    <property type="match status" value="2"/>
</dbReference>